<feature type="domain" description="Protein kinase" evidence="24">
    <location>
        <begin position="243"/>
        <end position="535"/>
    </location>
</feature>
<dbReference type="PROSITE" id="PS00107">
    <property type="entry name" value="PROTEIN_KINASE_ATP"/>
    <property type="match status" value="1"/>
</dbReference>
<comment type="similarity">
    <text evidence="4">Belongs to the protein kinase superfamily. TKL Ser/Thr protein kinase family. TGFB receptor subfamily.</text>
</comment>
<feature type="binding site" evidence="21">
    <location>
        <position position="270"/>
    </location>
    <ligand>
        <name>ATP</name>
        <dbReference type="ChEBI" id="CHEBI:30616"/>
    </ligand>
</feature>
<keyword evidence="18" id="KW-0325">Glycoprotein</keyword>
<feature type="transmembrane region" description="Helical" evidence="22">
    <location>
        <begin position="160"/>
        <end position="182"/>
    </location>
</feature>
<reference evidence="26" key="1">
    <citation type="submission" date="2020-04" db="EMBL/GenBank/DDBJ databases">
        <authorList>
            <person name="Neveu A P."/>
        </authorList>
    </citation>
    <scope>NUCLEOTIDE SEQUENCE</scope>
    <source>
        <tissue evidence="26">Whole embryo</tissue>
    </source>
</reference>
<evidence type="ECO:0000256" key="17">
    <source>
        <dbReference type="ARBA" id="ARBA00023170"/>
    </source>
</evidence>
<dbReference type="PROSITE" id="PS00108">
    <property type="entry name" value="PROTEIN_KINASE_ST"/>
    <property type="match status" value="1"/>
</dbReference>
<evidence type="ECO:0000256" key="11">
    <source>
        <dbReference type="ARBA" id="ARBA00022741"/>
    </source>
</evidence>
<evidence type="ECO:0000256" key="6">
    <source>
        <dbReference type="ARBA" id="ARBA00022527"/>
    </source>
</evidence>
<comment type="catalytic activity">
    <reaction evidence="20">
        <text>L-threonyl-[receptor-protein] + ATP = O-phospho-L-threonyl-[receptor-protein] + ADP + H(+)</text>
        <dbReference type="Rhea" id="RHEA:44880"/>
        <dbReference type="Rhea" id="RHEA-COMP:11024"/>
        <dbReference type="Rhea" id="RHEA-COMP:11025"/>
        <dbReference type="ChEBI" id="CHEBI:15378"/>
        <dbReference type="ChEBI" id="CHEBI:30013"/>
        <dbReference type="ChEBI" id="CHEBI:30616"/>
        <dbReference type="ChEBI" id="CHEBI:61977"/>
        <dbReference type="ChEBI" id="CHEBI:456216"/>
        <dbReference type="EC" id="2.7.11.30"/>
    </reaction>
</comment>
<evidence type="ECO:0000256" key="21">
    <source>
        <dbReference type="PROSITE-ProRule" id="PRU10141"/>
    </source>
</evidence>
<comment type="cofactor">
    <cofactor evidence="1">
        <name>Mn(2+)</name>
        <dbReference type="ChEBI" id="CHEBI:29035"/>
    </cofactor>
</comment>
<proteinExistence type="evidence at transcript level"/>
<dbReference type="InterPro" id="IPR045860">
    <property type="entry name" value="Snake_toxin-like_sf"/>
</dbReference>
<evidence type="ECO:0000256" key="20">
    <source>
        <dbReference type="ARBA" id="ARBA00048773"/>
    </source>
</evidence>
<sequence>MWQVVLLLPLCLLNNISVFASTFAVKNGTKFIVPDFVDNSSHSLQDIFSDNQDIIYPDPIGRDDVVFHCICDQKEEHQHVCTEDGYCETAQSCYSYLNTDYPESKIIKGCLSSSELVRFTCSVEGKIAIVCCTSHLCNENLHPTLTPPVEEPSTGNSTTLIAIILSLFFTFFFVSAIVIYFVRRFHQKRMQEIEDQREAGRLEGGLRTTNIGDSTLADWMNSATSGSGSGLPFLVQRTMARQIQLLTCVGKGRYGEVWKGKWQGELVAVKVFASRDEQSWARETEIYNTVLLRHSNILGYIASDMTSRNSETQMWLVSYYHPNGSLFEFLQRRELDKNLMLKLCLTAANGIAHLHTDILGTCGKNAIAHRDIKSKNILVKDDLSCCIADLGLAVTHSPTEDKIVIPKHNHRVGTKRYMPPEVLEETLNTYSFECFKQADVYSFALVLWEIARRCVCGGIVEEAKPPFYDVVNYDPSFEEMRKVVAVDGYRPVIPNRWSSDPSLSLVVKIMKESWCEHPHSRLTIHRVKKTLMKAMDQLAPDVKAFQSVPATSDVDPLLALAPKADDKSYANNLL</sequence>
<comment type="cofactor">
    <cofactor evidence="2">
        <name>Mg(2+)</name>
        <dbReference type="ChEBI" id="CHEBI:18420"/>
    </cofactor>
</comment>
<keyword evidence="12" id="KW-0418">Kinase</keyword>
<dbReference type="PROSITE" id="PS51256">
    <property type="entry name" value="GS"/>
    <property type="match status" value="1"/>
</dbReference>
<keyword evidence="9" id="KW-0479">Metal-binding</keyword>
<evidence type="ECO:0000256" key="5">
    <source>
        <dbReference type="ARBA" id="ARBA00012401"/>
    </source>
</evidence>
<dbReference type="Gene3D" id="3.30.200.20">
    <property type="entry name" value="Phosphorylase Kinase, domain 1"/>
    <property type="match status" value="1"/>
</dbReference>
<dbReference type="InterPro" id="IPR000333">
    <property type="entry name" value="TGFB_receptor"/>
</dbReference>
<evidence type="ECO:0000256" key="14">
    <source>
        <dbReference type="ARBA" id="ARBA00022842"/>
    </source>
</evidence>
<name>A0A6F9DU10_9ASCI</name>
<keyword evidence="16 22" id="KW-0472">Membrane</keyword>
<gene>
    <name evidence="26" type="primary">Tgfbr1a</name>
</gene>
<dbReference type="InterPro" id="IPR017441">
    <property type="entry name" value="Protein_kinase_ATP_BS"/>
</dbReference>
<evidence type="ECO:0000256" key="18">
    <source>
        <dbReference type="ARBA" id="ARBA00023180"/>
    </source>
</evidence>
<dbReference type="EC" id="2.7.11.30" evidence="5"/>
<organism evidence="26">
    <name type="scientific">Phallusia mammillata</name>
    <dbReference type="NCBI Taxonomy" id="59560"/>
    <lineage>
        <taxon>Eukaryota</taxon>
        <taxon>Metazoa</taxon>
        <taxon>Chordata</taxon>
        <taxon>Tunicata</taxon>
        <taxon>Ascidiacea</taxon>
        <taxon>Phlebobranchia</taxon>
        <taxon>Ascidiidae</taxon>
        <taxon>Phallusia</taxon>
    </lineage>
</organism>
<feature type="chain" id="PRO_5026048116" description="receptor protein serine/threonine kinase" evidence="23">
    <location>
        <begin position="21"/>
        <end position="574"/>
    </location>
</feature>
<evidence type="ECO:0000256" key="22">
    <source>
        <dbReference type="SAM" id="Phobius"/>
    </source>
</evidence>
<evidence type="ECO:0000256" key="7">
    <source>
        <dbReference type="ARBA" id="ARBA00022679"/>
    </source>
</evidence>
<evidence type="ECO:0000256" key="4">
    <source>
        <dbReference type="ARBA" id="ARBA00009605"/>
    </source>
</evidence>
<evidence type="ECO:0000256" key="12">
    <source>
        <dbReference type="ARBA" id="ARBA00022777"/>
    </source>
</evidence>
<dbReference type="PANTHER" id="PTHR23255:SF72">
    <property type="entry name" value="RECEPTOR PROTEIN SERINE_THREONINE KINASE"/>
    <property type="match status" value="1"/>
</dbReference>
<comment type="subcellular location">
    <subcellularLocation>
        <location evidence="3">Membrane</location>
        <topology evidence="3">Single-pass type I membrane protein</topology>
    </subcellularLocation>
</comment>
<dbReference type="GO" id="GO:0004675">
    <property type="term" value="F:transmembrane receptor protein serine/threonine kinase activity"/>
    <property type="evidence" value="ECO:0007669"/>
    <property type="project" value="UniProtKB-EC"/>
</dbReference>
<feature type="signal peptide" evidence="23">
    <location>
        <begin position="1"/>
        <end position="20"/>
    </location>
</feature>
<dbReference type="SUPFAM" id="SSF56112">
    <property type="entry name" value="Protein kinase-like (PK-like)"/>
    <property type="match status" value="1"/>
</dbReference>
<evidence type="ECO:0000259" key="25">
    <source>
        <dbReference type="PROSITE" id="PS51256"/>
    </source>
</evidence>
<keyword evidence="14" id="KW-0460">Magnesium</keyword>
<evidence type="ECO:0000256" key="8">
    <source>
        <dbReference type="ARBA" id="ARBA00022692"/>
    </source>
</evidence>
<keyword evidence="15 22" id="KW-1133">Transmembrane helix</keyword>
<evidence type="ECO:0000256" key="1">
    <source>
        <dbReference type="ARBA" id="ARBA00001936"/>
    </source>
</evidence>
<evidence type="ECO:0000256" key="23">
    <source>
        <dbReference type="SAM" id="SignalP"/>
    </source>
</evidence>
<dbReference type="AlphaFoldDB" id="A0A6F9DU10"/>
<dbReference type="SMART" id="SM00467">
    <property type="entry name" value="GS"/>
    <property type="match status" value="1"/>
</dbReference>
<evidence type="ECO:0000259" key="24">
    <source>
        <dbReference type="PROSITE" id="PS50011"/>
    </source>
</evidence>
<dbReference type="SUPFAM" id="SSF57302">
    <property type="entry name" value="Snake toxin-like"/>
    <property type="match status" value="1"/>
</dbReference>
<keyword evidence="6" id="KW-0723">Serine/threonine-protein kinase</keyword>
<keyword evidence="11 21" id="KW-0547">Nucleotide-binding</keyword>
<evidence type="ECO:0000256" key="15">
    <source>
        <dbReference type="ARBA" id="ARBA00022989"/>
    </source>
</evidence>
<evidence type="ECO:0000256" key="9">
    <source>
        <dbReference type="ARBA" id="ARBA00022723"/>
    </source>
</evidence>
<evidence type="ECO:0000256" key="19">
    <source>
        <dbReference type="ARBA" id="ARBA00047681"/>
    </source>
</evidence>
<keyword evidence="13 21" id="KW-0067">ATP-binding</keyword>
<keyword evidence="10 23" id="KW-0732">Signal</keyword>
<dbReference type="PANTHER" id="PTHR23255">
    <property type="entry name" value="TRANSFORMING GROWTH FACTOR-BETA RECEPTOR TYPE I AND II"/>
    <property type="match status" value="1"/>
</dbReference>
<protein>
    <recommendedName>
        <fullName evidence="5">receptor protein serine/threonine kinase</fullName>
        <ecNumber evidence="5">2.7.11.30</ecNumber>
    </recommendedName>
</protein>
<evidence type="ECO:0000256" key="2">
    <source>
        <dbReference type="ARBA" id="ARBA00001946"/>
    </source>
</evidence>
<dbReference type="EMBL" id="LR791062">
    <property type="protein sequence ID" value="CAB3266924.1"/>
    <property type="molecule type" value="mRNA"/>
</dbReference>
<keyword evidence="7" id="KW-0808">Transferase</keyword>
<evidence type="ECO:0000256" key="3">
    <source>
        <dbReference type="ARBA" id="ARBA00004479"/>
    </source>
</evidence>
<dbReference type="GO" id="GO:0046872">
    <property type="term" value="F:metal ion binding"/>
    <property type="evidence" value="ECO:0007669"/>
    <property type="project" value="UniProtKB-KW"/>
</dbReference>
<evidence type="ECO:0000313" key="26">
    <source>
        <dbReference type="EMBL" id="CAB3266924.1"/>
    </source>
</evidence>
<dbReference type="Gene3D" id="2.10.60.10">
    <property type="entry name" value="CD59"/>
    <property type="match status" value="1"/>
</dbReference>
<dbReference type="InterPro" id="IPR000719">
    <property type="entry name" value="Prot_kinase_dom"/>
</dbReference>
<dbReference type="FunFam" id="3.30.200.20:FF:000064">
    <property type="entry name" value="Receptor protein serine/threonine kinase"/>
    <property type="match status" value="1"/>
</dbReference>
<dbReference type="Pfam" id="PF07714">
    <property type="entry name" value="PK_Tyr_Ser-Thr"/>
    <property type="match status" value="1"/>
</dbReference>
<dbReference type="InterPro" id="IPR003605">
    <property type="entry name" value="GS_dom"/>
</dbReference>
<keyword evidence="8 22" id="KW-0812">Transmembrane</keyword>
<dbReference type="GO" id="GO:0005524">
    <property type="term" value="F:ATP binding"/>
    <property type="evidence" value="ECO:0007669"/>
    <property type="project" value="UniProtKB-UniRule"/>
</dbReference>
<evidence type="ECO:0000256" key="13">
    <source>
        <dbReference type="ARBA" id="ARBA00022840"/>
    </source>
</evidence>
<evidence type="ECO:0000256" key="16">
    <source>
        <dbReference type="ARBA" id="ARBA00023136"/>
    </source>
</evidence>
<dbReference type="SMART" id="SM00220">
    <property type="entry name" value="S_TKc"/>
    <property type="match status" value="1"/>
</dbReference>
<feature type="domain" description="GS" evidence="25">
    <location>
        <begin position="209"/>
        <end position="242"/>
    </location>
</feature>
<dbReference type="Gene3D" id="1.10.510.10">
    <property type="entry name" value="Transferase(Phosphotransferase) domain 1"/>
    <property type="match status" value="1"/>
</dbReference>
<dbReference type="FunFam" id="1.10.510.10:FF:000018">
    <property type="entry name" value="Receptor protein serine/threonine kinase"/>
    <property type="match status" value="1"/>
</dbReference>
<keyword evidence="17" id="KW-0675">Receptor</keyword>
<dbReference type="InterPro" id="IPR008271">
    <property type="entry name" value="Ser/Thr_kinase_AS"/>
</dbReference>
<dbReference type="Pfam" id="PF08515">
    <property type="entry name" value="TGF_beta_GS"/>
    <property type="match status" value="1"/>
</dbReference>
<dbReference type="GO" id="GO:0071363">
    <property type="term" value="P:cellular response to growth factor stimulus"/>
    <property type="evidence" value="ECO:0007669"/>
    <property type="project" value="TreeGrafter"/>
</dbReference>
<accession>A0A6F9DU10</accession>
<dbReference type="PROSITE" id="PS50011">
    <property type="entry name" value="PROTEIN_KINASE_DOM"/>
    <property type="match status" value="1"/>
</dbReference>
<dbReference type="GO" id="GO:0070724">
    <property type="term" value="C:BMP receptor complex"/>
    <property type="evidence" value="ECO:0007669"/>
    <property type="project" value="TreeGrafter"/>
</dbReference>
<comment type="catalytic activity">
    <reaction evidence="19">
        <text>L-seryl-[receptor-protein] + ATP = O-phospho-L-seryl-[receptor-protein] + ADP + H(+)</text>
        <dbReference type="Rhea" id="RHEA:18673"/>
        <dbReference type="Rhea" id="RHEA-COMP:11022"/>
        <dbReference type="Rhea" id="RHEA-COMP:11023"/>
        <dbReference type="ChEBI" id="CHEBI:15378"/>
        <dbReference type="ChEBI" id="CHEBI:29999"/>
        <dbReference type="ChEBI" id="CHEBI:30616"/>
        <dbReference type="ChEBI" id="CHEBI:83421"/>
        <dbReference type="ChEBI" id="CHEBI:456216"/>
        <dbReference type="EC" id="2.7.11.30"/>
    </reaction>
</comment>
<dbReference type="InterPro" id="IPR001245">
    <property type="entry name" value="Ser-Thr/Tyr_kinase_cat_dom"/>
</dbReference>
<evidence type="ECO:0000256" key="10">
    <source>
        <dbReference type="ARBA" id="ARBA00022729"/>
    </source>
</evidence>
<dbReference type="InterPro" id="IPR011009">
    <property type="entry name" value="Kinase-like_dom_sf"/>
</dbReference>